<evidence type="ECO:0000256" key="1">
    <source>
        <dbReference type="SAM" id="MobiDB-lite"/>
    </source>
</evidence>
<comment type="caution">
    <text evidence="2">The sequence shown here is derived from an EMBL/GenBank/DDBJ whole genome shotgun (WGS) entry which is preliminary data.</text>
</comment>
<gene>
    <name evidence="2" type="ORF">BMF94_6498</name>
</gene>
<proteinExistence type="predicted"/>
<feature type="region of interest" description="Disordered" evidence="1">
    <location>
        <begin position="218"/>
        <end position="239"/>
    </location>
</feature>
<organism evidence="2 3">
    <name type="scientific">Rhodotorula taiwanensis</name>
    <dbReference type="NCBI Taxonomy" id="741276"/>
    <lineage>
        <taxon>Eukaryota</taxon>
        <taxon>Fungi</taxon>
        <taxon>Dikarya</taxon>
        <taxon>Basidiomycota</taxon>
        <taxon>Pucciniomycotina</taxon>
        <taxon>Microbotryomycetes</taxon>
        <taxon>Sporidiobolales</taxon>
        <taxon>Sporidiobolaceae</taxon>
        <taxon>Rhodotorula</taxon>
    </lineage>
</organism>
<dbReference type="EMBL" id="PJQD01000115">
    <property type="protein sequence ID" value="POY70583.1"/>
    <property type="molecule type" value="Genomic_DNA"/>
</dbReference>
<name>A0A2S5B1D1_9BASI</name>
<accession>A0A2S5B1D1</accession>
<dbReference type="OrthoDB" id="10690766at2759"/>
<evidence type="ECO:0000313" key="3">
    <source>
        <dbReference type="Proteomes" id="UP000237144"/>
    </source>
</evidence>
<evidence type="ECO:0000313" key="2">
    <source>
        <dbReference type="EMBL" id="POY70583.1"/>
    </source>
</evidence>
<reference evidence="2 3" key="1">
    <citation type="journal article" date="2018" name="Front. Microbiol.">
        <title>Prospects for Fungal Bioremediation of Acidic Radioactive Waste Sites: Characterization and Genome Sequence of Rhodotorula taiwanensis MD1149.</title>
        <authorList>
            <person name="Tkavc R."/>
            <person name="Matrosova V.Y."/>
            <person name="Grichenko O.E."/>
            <person name="Gostincar C."/>
            <person name="Volpe R.P."/>
            <person name="Klimenkova P."/>
            <person name="Gaidamakova E.K."/>
            <person name="Zhou C.E."/>
            <person name="Stewart B.J."/>
            <person name="Lyman M.G."/>
            <person name="Malfatti S.A."/>
            <person name="Rubinfeld B."/>
            <person name="Courtot M."/>
            <person name="Singh J."/>
            <person name="Dalgard C.L."/>
            <person name="Hamilton T."/>
            <person name="Frey K.G."/>
            <person name="Gunde-Cimerman N."/>
            <person name="Dugan L."/>
            <person name="Daly M.J."/>
        </authorList>
    </citation>
    <scope>NUCLEOTIDE SEQUENCE [LARGE SCALE GENOMIC DNA]</scope>
    <source>
        <strain evidence="2 3">MD1149</strain>
    </source>
</reference>
<dbReference type="Proteomes" id="UP000237144">
    <property type="component" value="Unassembled WGS sequence"/>
</dbReference>
<protein>
    <submittedName>
        <fullName evidence="2">Uncharacterized protein</fullName>
    </submittedName>
</protein>
<feature type="region of interest" description="Disordered" evidence="1">
    <location>
        <begin position="39"/>
        <end position="63"/>
    </location>
</feature>
<keyword evidence="3" id="KW-1185">Reference proteome</keyword>
<feature type="non-terminal residue" evidence="2">
    <location>
        <position position="945"/>
    </location>
</feature>
<sequence length="945" mass="102312">MAVRLPQDVAGNGALLTLNENGHSCIDEQDAQALAVDDGTPAIASGPSSDTSRELETTSDDLGPAAFTTGAVFADEGDGLEVPPFLSVPDPAARLGHHKSTLDHLVEQEKARRAARHAREADLLSADLSPADLFLALIRGRQQERTYHAPLFDRSHPAVDLVLNSPDILHLLLGFLRDPFDPANLSSRALSNCDVDFLAAEKDVFATQSDIVNANALETVERPDGQSAPDASGTSSSALREQAGSSADYYLRAIDFPTQRLGRSFLGLYARNYPADIVVVELIEAEIARVHRSDDDPLALLYFGTTTMSTPIGRALQDAANGQHTTITNFLDLLKKVRSAGPTSYGDFTDVKSREFAVPALSLPADSVLDLNSILLEGLEMLGIASVSAVALNSARGGRLFRLDPAPLQEMRELVAKHGADWPSLQVLAPVDEEVDDSRRRAIEGLMTRQLEFWREHPDEAGKTLDPGTKGGANALRAILADATAGKTRLDGRGFGTFEVIVSKDVPGCCLDGFESMADLDIPVARGPFLRAQVDRAVQGFDLSQPFSLRVTAALFDFWAFNLKHKRVDIAVCFAIQHLHLQRPLLLTTRSGKIANLLRTRIFEQALAATQEADAFVNGRLDLSLDLLVVICTITELKWRETKPGSSIRIMGCTAIVQYSHLPNDLALHVATMDEGFHKYDPSVSDLVVDLVQLTAAKAAFAREALGRLLAFEYGATGVPAAAAPRREFLREARRRCEARSVATGLEARLLRARDELATAFGALNAARQLSAGDRRLADDEDRERKRRSESAHLGVANRAAQLEFVGPPLPAPVMSVLELHHSAPDDGFLLPKSLSLAVHPVLSDPLDPATLRPRLVQLVDLLAEHTEATLDGLESPVSALPTTGAPVASREWVGWFCRAPEGVEVARSASKAGWAGGRDWDAEARALQSEQQRAREEQKRASRG</sequence>
<dbReference type="AlphaFoldDB" id="A0A2S5B1D1"/>